<feature type="domain" description="Methylamine utilisation protein MauE" evidence="6">
    <location>
        <begin position="1"/>
        <end position="135"/>
    </location>
</feature>
<dbReference type="GO" id="GO:0030416">
    <property type="term" value="P:methylamine metabolic process"/>
    <property type="evidence" value="ECO:0007669"/>
    <property type="project" value="InterPro"/>
</dbReference>
<feature type="transmembrane region" description="Helical" evidence="5">
    <location>
        <begin position="120"/>
        <end position="137"/>
    </location>
</feature>
<dbReference type="EMBL" id="JAHWDP010000001">
    <property type="protein sequence ID" value="MBW2936546.1"/>
    <property type="molecule type" value="Genomic_DNA"/>
</dbReference>
<dbReference type="NCBIfam" id="NF045576">
    <property type="entry name" value="BT_3928_fam"/>
    <property type="match status" value="1"/>
</dbReference>
<feature type="transmembrane region" description="Helical" evidence="5">
    <location>
        <begin position="7"/>
        <end position="24"/>
    </location>
</feature>
<accession>A0A9X1FL81</accession>
<evidence type="ECO:0000256" key="5">
    <source>
        <dbReference type="SAM" id="Phobius"/>
    </source>
</evidence>
<dbReference type="InterPro" id="IPR009908">
    <property type="entry name" value="Methylamine_util_MauE"/>
</dbReference>
<reference evidence="7" key="1">
    <citation type="submission" date="2021-07" db="EMBL/GenBank/DDBJ databases">
        <title>Aureisphaera sp. CAU 1614 isolated from sea sediment.</title>
        <authorList>
            <person name="Kim W."/>
        </authorList>
    </citation>
    <scope>NUCLEOTIDE SEQUENCE</scope>
    <source>
        <strain evidence="7">CAU 1614</strain>
    </source>
</reference>
<gene>
    <name evidence="7" type="ORF">KXJ69_00420</name>
</gene>
<protein>
    <submittedName>
        <fullName evidence="7">DoxX family membrane protein</fullName>
    </submittedName>
</protein>
<dbReference type="RefSeq" id="WP_219050361.1">
    <property type="nucleotide sequence ID" value="NZ_JAHWDP010000001.1"/>
</dbReference>
<comment type="subcellular location">
    <subcellularLocation>
        <location evidence="1">Membrane</location>
        <topology evidence="1">Multi-pass membrane protein</topology>
    </subcellularLocation>
</comment>
<dbReference type="GO" id="GO:0016020">
    <property type="term" value="C:membrane"/>
    <property type="evidence" value="ECO:0007669"/>
    <property type="project" value="UniProtKB-SubCell"/>
</dbReference>
<keyword evidence="8" id="KW-1185">Reference proteome</keyword>
<evidence type="ECO:0000256" key="4">
    <source>
        <dbReference type="ARBA" id="ARBA00023136"/>
    </source>
</evidence>
<evidence type="ECO:0000313" key="8">
    <source>
        <dbReference type="Proteomes" id="UP001138686"/>
    </source>
</evidence>
<keyword evidence="2 5" id="KW-0812">Transmembrane</keyword>
<name>A0A9X1FL81_9FLAO</name>
<organism evidence="7 8">
    <name type="scientific">Halomarinibacterium sedimenti</name>
    <dbReference type="NCBI Taxonomy" id="2857106"/>
    <lineage>
        <taxon>Bacteria</taxon>
        <taxon>Pseudomonadati</taxon>
        <taxon>Bacteroidota</taxon>
        <taxon>Flavobacteriia</taxon>
        <taxon>Flavobacteriales</taxon>
        <taxon>Flavobacteriaceae</taxon>
        <taxon>Halomarinibacterium</taxon>
    </lineage>
</organism>
<evidence type="ECO:0000313" key="7">
    <source>
        <dbReference type="EMBL" id="MBW2936546.1"/>
    </source>
</evidence>
<comment type="caution">
    <text evidence="7">The sequence shown here is derived from an EMBL/GenBank/DDBJ whole genome shotgun (WGS) entry which is preliminary data.</text>
</comment>
<dbReference type="Proteomes" id="UP001138686">
    <property type="component" value="Unassembled WGS sequence"/>
</dbReference>
<feature type="transmembrane region" description="Helical" evidence="5">
    <location>
        <begin position="149"/>
        <end position="169"/>
    </location>
</feature>
<sequence>MKYLVGFLRIFIGIFFIISGLIKLNDPVGFSFKLQDYFAPDVLNLEFLVPYSLMIALFVVVYEVMLGVMLILGYAKRFTLWSLIAMIVFFTFLTFYSAYFNKVTDCGCFGDALKLTPWESFWKDIVLLILILIVFFWRKHLTPFFTANFRSIAVMISFVLCLWLGYHVLMHLPIVDFRAYKIGKNIQEGMTVPDDALPPIIEYQWKYEINGKEKTITNTSGLDPQPEGGTRIGVETDFIREPYEPPIHDFTIERDDQDFTEDFLTEEKLVVVIAYNLDNTEIEGFANIKKVTDEALKKGYKVIGLSASSTAETEELARKQKLNFQFYFCDMTTLKTIVRSNPGILELSKGTILQKLHWNDAEDFKLN</sequence>
<feature type="transmembrane region" description="Helical" evidence="5">
    <location>
        <begin position="51"/>
        <end position="73"/>
    </location>
</feature>
<keyword evidence="4 5" id="KW-0472">Membrane</keyword>
<evidence type="ECO:0000256" key="1">
    <source>
        <dbReference type="ARBA" id="ARBA00004141"/>
    </source>
</evidence>
<evidence type="ECO:0000256" key="2">
    <source>
        <dbReference type="ARBA" id="ARBA00022692"/>
    </source>
</evidence>
<dbReference type="Pfam" id="PF07291">
    <property type="entry name" value="MauE"/>
    <property type="match status" value="1"/>
</dbReference>
<evidence type="ECO:0000256" key="3">
    <source>
        <dbReference type="ARBA" id="ARBA00022989"/>
    </source>
</evidence>
<proteinExistence type="predicted"/>
<dbReference type="AlphaFoldDB" id="A0A9X1FL81"/>
<evidence type="ECO:0000259" key="6">
    <source>
        <dbReference type="Pfam" id="PF07291"/>
    </source>
</evidence>
<feature type="transmembrane region" description="Helical" evidence="5">
    <location>
        <begin position="80"/>
        <end position="100"/>
    </location>
</feature>
<keyword evidence="3 5" id="KW-1133">Transmembrane helix</keyword>